<evidence type="ECO:0000313" key="2">
    <source>
        <dbReference type="EMBL" id="MCL7039129.1"/>
    </source>
</evidence>
<evidence type="ECO:0000256" key="1">
    <source>
        <dbReference type="SAM" id="MobiDB-lite"/>
    </source>
</evidence>
<sequence>MDGENTNNPLSSSLLADKLQRFKSIYRLIQEDDSPTLNEDAKLALKRDIQNAAENIIRSHVKTLEEELLKPQEKKKCSKCGKWKKTGRVVVTALDASRRFQYFGTHRQVATNNNGNGTEFHSQTQKITSNPPLLLEGKAEPGGSEEVGQCRRERRDSTNNGNGTEFHNQTQQRTYSPLLLEAKSDFGGFKEVGQCLRQRGDTSPSGSLVIEPTLMHFERGRGSYQRTVSSDSSSGSGSRRSEGSVSSAAYSTSSTASTSRGRHQRRRSLSRSSSITSVESFVSETESSNDSGSDGSYDREPPHPRRGMLERHRDYRSRSPERDYPRRSRRSISRSSAPDDRHLRRRARRSSMVASSNHPSRSMGMLRRFTHKIGGMFHRHHPSNKDENVQHHHRSIQHHDGKVHCKSKDQTENERTEVKKKRNHQKEGHFKKLLGGVARHFRHPKESKPSTTDKRRLERAVTGKRKIKVEKLHWWKNNGRPGKSSATKLLQLQGHKNRKK</sequence>
<proteinExistence type="predicted"/>
<organism evidence="2 4">
    <name type="scientific">Papaver nudicaule</name>
    <name type="common">Iceland poppy</name>
    <dbReference type="NCBI Taxonomy" id="74823"/>
    <lineage>
        <taxon>Eukaryota</taxon>
        <taxon>Viridiplantae</taxon>
        <taxon>Streptophyta</taxon>
        <taxon>Embryophyta</taxon>
        <taxon>Tracheophyta</taxon>
        <taxon>Spermatophyta</taxon>
        <taxon>Magnoliopsida</taxon>
        <taxon>Ranunculales</taxon>
        <taxon>Papaveraceae</taxon>
        <taxon>Papaveroideae</taxon>
        <taxon>Papaver</taxon>
    </lineage>
</organism>
<keyword evidence="4" id="KW-1185">Reference proteome</keyword>
<feature type="compositionally biased region" description="Low complexity" evidence="1">
    <location>
        <begin position="270"/>
        <end position="295"/>
    </location>
</feature>
<gene>
    <name evidence="2" type="ORF">MKW94_006146</name>
    <name evidence="3" type="ORF">MKW94_028019</name>
</gene>
<accession>A0AA41VD93</accession>
<feature type="region of interest" description="Disordered" evidence="1">
    <location>
        <begin position="381"/>
        <end position="428"/>
    </location>
</feature>
<dbReference type="EMBL" id="JAJJMA010282025">
    <property type="protein sequence ID" value="MCL7046504.1"/>
    <property type="molecule type" value="Genomic_DNA"/>
</dbReference>
<protein>
    <submittedName>
        <fullName evidence="2">Uncharacterized protein</fullName>
    </submittedName>
</protein>
<feature type="compositionally biased region" description="Basic and acidic residues" evidence="1">
    <location>
        <begin position="444"/>
        <end position="461"/>
    </location>
</feature>
<feature type="region of interest" description="Disordered" evidence="1">
    <location>
        <begin position="132"/>
        <end position="173"/>
    </location>
</feature>
<feature type="compositionally biased region" description="Basic and acidic residues" evidence="1">
    <location>
        <begin position="148"/>
        <end position="157"/>
    </location>
</feature>
<feature type="region of interest" description="Disordered" evidence="1">
    <location>
        <begin position="219"/>
        <end position="365"/>
    </location>
</feature>
<dbReference type="EMBL" id="JAJJMA010198032">
    <property type="protein sequence ID" value="MCL7039129.1"/>
    <property type="molecule type" value="Genomic_DNA"/>
</dbReference>
<feature type="compositionally biased region" description="Low complexity" evidence="1">
    <location>
        <begin position="228"/>
        <end position="259"/>
    </location>
</feature>
<comment type="caution">
    <text evidence="2">The sequence shown here is derived from an EMBL/GenBank/DDBJ whole genome shotgun (WGS) entry which is preliminary data.</text>
</comment>
<feature type="compositionally biased region" description="Basic residues" evidence="1">
    <location>
        <begin position="260"/>
        <end position="269"/>
    </location>
</feature>
<dbReference type="Proteomes" id="UP001177140">
    <property type="component" value="Unassembled WGS sequence"/>
</dbReference>
<feature type="region of interest" description="Disordered" evidence="1">
    <location>
        <begin position="442"/>
        <end position="500"/>
    </location>
</feature>
<feature type="compositionally biased region" description="Polar residues" evidence="1">
    <location>
        <begin position="158"/>
        <end position="173"/>
    </location>
</feature>
<reference evidence="2" key="1">
    <citation type="submission" date="2022-03" db="EMBL/GenBank/DDBJ databases">
        <title>A functionally conserved STORR gene fusion in Papaver species that diverged 16.8 million years ago.</title>
        <authorList>
            <person name="Catania T."/>
        </authorList>
    </citation>
    <scope>NUCLEOTIDE SEQUENCE</scope>
    <source>
        <strain evidence="2">S-191538</strain>
    </source>
</reference>
<evidence type="ECO:0000313" key="3">
    <source>
        <dbReference type="EMBL" id="MCL7046504.1"/>
    </source>
</evidence>
<name>A0AA41VD93_PAPNU</name>
<feature type="compositionally biased region" description="Basic and acidic residues" evidence="1">
    <location>
        <begin position="397"/>
        <end position="417"/>
    </location>
</feature>
<feature type="compositionally biased region" description="Basic and acidic residues" evidence="1">
    <location>
        <begin position="296"/>
        <end position="326"/>
    </location>
</feature>
<dbReference type="AlphaFoldDB" id="A0AA41VD93"/>
<evidence type="ECO:0000313" key="4">
    <source>
        <dbReference type="Proteomes" id="UP001177140"/>
    </source>
</evidence>